<dbReference type="AlphaFoldDB" id="A0A139Y761"/>
<comment type="caution">
    <text evidence="2">The sequence shown here is derived from an EMBL/GenBank/DDBJ whole genome shotgun (WGS) entry which is preliminary data.</text>
</comment>
<feature type="region of interest" description="Disordered" evidence="1">
    <location>
        <begin position="25"/>
        <end position="49"/>
    </location>
</feature>
<proteinExistence type="predicted"/>
<accession>A0A139Y761</accession>
<name>A0A139Y761_TOXGO</name>
<evidence type="ECO:0000313" key="3">
    <source>
        <dbReference type="Proteomes" id="UP000074247"/>
    </source>
</evidence>
<keyword evidence="2" id="KW-0418">Kinase</keyword>
<reference evidence="2 3" key="1">
    <citation type="journal article" date="2016" name="Nat. Commun.">
        <title>Local admixture of amplified and diversified secreted pathogenesis determinants shapes mosaic Toxoplasma gondii genomes.</title>
        <authorList>
            <person name="Lorenzi H."/>
            <person name="Khan A."/>
            <person name="Behnke M.S."/>
            <person name="Namasivayam S."/>
            <person name="Swapna L.S."/>
            <person name="Hadjithomas M."/>
            <person name="Karamycheva S."/>
            <person name="Pinney D."/>
            <person name="Brunk B.P."/>
            <person name="Ajioka J.W."/>
            <person name="Ajzenberg D."/>
            <person name="Boothroyd J.C."/>
            <person name="Boyle J.P."/>
            <person name="Darde M.L."/>
            <person name="Diaz-Miranda M.A."/>
            <person name="Dubey J.P."/>
            <person name="Fritz H.M."/>
            <person name="Gennari S.M."/>
            <person name="Gregory B.D."/>
            <person name="Kim K."/>
            <person name="Saeij J.P."/>
            <person name="Su C."/>
            <person name="White M.W."/>
            <person name="Zhu X.Q."/>
            <person name="Howe D.K."/>
            <person name="Rosenthal B.M."/>
            <person name="Grigg M.E."/>
            <person name="Parkinson J."/>
            <person name="Liu L."/>
            <person name="Kissinger J.C."/>
            <person name="Roos D.S."/>
            <person name="Sibley L.D."/>
        </authorList>
    </citation>
    <scope>NUCLEOTIDE SEQUENCE [LARGE SCALE GENOMIC DNA]</scope>
    <source>
        <strain evidence="2 3">ARI</strain>
    </source>
</reference>
<protein>
    <submittedName>
        <fullName evidence="2">Putative 5'-AMP-activated protein kinase subunit beta-1 family protein</fullName>
    </submittedName>
</protein>
<feature type="non-terminal residue" evidence="2">
    <location>
        <position position="49"/>
    </location>
</feature>
<sequence>MDTRRTQRLSHRIFQWLERGAQNSFKQKRPRVLVHPEPSARRPPLQVHR</sequence>
<evidence type="ECO:0000256" key="1">
    <source>
        <dbReference type="SAM" id="MobiDB-lite"/>
    </source>
</evidence>
<dbReference type="EMBL" id="AGQS02003697">
    <property type="protein sequence ID" value="KYF47133.1"/>
    <property type="molecule type" value="Genomic_DNA"/>
</dbReference>
<evidence type="ECO:0000313" key="2">
    <source>
        <dbReference type="EMBL" id="KYF47133.1"/>
    </source>
</evidence>
<dbReference type="VEuPathDB" id="ToxoDB:TGARI_268960B"/>
<organism evidence="2 3">
    <name type="scientific">Toxoplasma gondii ARI</name>
    <dbReference type="NCBI Taxonomy" id="1074872"/>
    <lineage>
        <taxon>Eukaryota</taxon>
        <taxon>Sar</taxon>
        <taxon>Alveolata</taxon>
        <taxon>Apicomplexa</taxon>
        <taxon>Conoidasida</taxon>
        <taxon>Coccidia</taxon>
        <taxon>Eucoccidiorida</taxon>
        <taxon>Eimeriorina</taxon>
        <taxon>Sarcocystidae</taxon>
        <taxon>Toxoplasma</taxon>
    </lineage>
</organism>
<dbReference type="GO" id="GO:0016301">
    <property type="term" value="F:kinase activity"/>
    <property type="evidence" value="ECO:0007669"/>
    <property type="project" value="UniProtKB-KW"/>
</dbReference>
<gene>
    <name evidence="2" type="ORF">TGARI_268960B</name>
</gene>
<dbReference type="Proteomes" id="UP000074247">
    <property type="component" value="Unassembled WGS sequence"/>
</dbReference>
<keyword evidence="2" id="KW-0808">Transferase</keyword>